<comment type="similarity">
    <text evidence="2 8">Belongs to the lactate permease family.</text>
</comment>
<keyword evidence="6 8" id="KW-1133">Transmembrane helix</keyword>
<dbReference type="PANTHER" id="PTHR30003:SF0">
    <property type="entry name" value="GLYCOLATE PERMEASE GLCA-RELATED"/>
    <property type="match status" value="1"/>
</dbReference>
<feature type="transmembrane region" description="Helical" evidence="8">
    <location>
        <begin position="317"/>
        <end position="340"/>
    </location>
</feature>
<comment type="function">
    <text evidence="8">Uptake of L-lactate across the membrane. Can also transport D-lactate and glycolate.</text>
</comment>
<dbReference type="EMBL" id="JBHTOQ010000090">
    <property type="protein sequence ID" value="MFD1483607.1"/>
    <property type="molecule type" value="Genomic_DNA"/>
</dbReference>
<evidence type="ECO:0000256" key="6">
    <source>
        <dbReference type="ARBA" id="ARBA00022989"/>
    </source>
</evidence>
<feature type="transmembrane region" description="Helical" evidence="8">
    <location>
        <begin position="366"/>
        <end position="385"/>
    </location>
</feature>
<evidence type="ECO:0000256" key="2">
    <source>
        <dbReference type="ARBA" id="ARBA00010100"/>
    </source>
</evidence>
<feature type="transmembrane region" description="Helical" evidence="8">
    <location>
        <begin position="129"/>
        <end position="149"/>
    </location>
</feature>
<sequence>MSTGVLALLAFLPILTAGVLLIGFRVPAKYVMPLVYVLAVVVAITAWGVSANRIVASTLQGLVQSAGLLWIIFGAILLLNTLKHSGAISTIRSGFTAISPDRRIQVILIAWLFGSFIEGASGFGTPAAVAAPLMVAVGFPAMAAVVFGMMIQSTPVSFGAVGTPLIVGVQTGLDRTAIGGELDAVGSNWDAFFHIITSEVAVLHAICGTLLPLFLVVVMTRFFGRNKSWTEGLSIAPFAIAAAFAMTIPYVLSAYFLGAEFPSVIGGLVGLSLMTFAARKGILVPRDTWDFPPVADWSKEWFGKVDFKLDDLAQRKIPLTLAWAPYVILAVVLVLSRTIAPFGDLLKSANIAFSGMLGEEGINGDFSLLFSPGGILVMICLVTVVMNRMSFSGFTKAVSESSATLLGAGFVLIFTVPMVRVMINSGINANDLQSMPVLVADWVSTQVGSVYPFFAPAVGALGAFLAGSNTVSNLMLSQFQFSVAEGLGLSSALMVAAQSVGAAAGNMIAIHNVVAASATVGLLGKEGATLRITILPTIYYLVFSGLLVCIGFFVLGIGDPLSGTVLPGN</sequence>
<feature type="transmembrane region" description="Helical" evidence="8">
    <location>
        <begin position="443"/>
        <end position="467"/>
    </location>
</feature>
<keyword evidence="4" id="KW-1003">Cell membrane</keyword>
<dbReference type="InterPro" id="IPR003804">
    <property type="entry name" value="Lactate_perm"/>
</dbReference>
<feature type="transmembrane region" description="Helical" evidence="8">
    <location>
        <begin position="193"/>
        <end position="223"/>
    </location>
</feature>
<evidence type="ECO:0000256" key="5">
    <source>
        <dbReference type="ARBA" id="ARBA00022692"/>
    </source>
</evidence>
<comment type="subcellular location">
    <subcellularLocation>
        <location evidence="8">Cell inner membrane</location>
        <topology evidence="8">Multi-pass membrane protein</topology>
    </subcellularLocation>
    <subcellularLocation>
        <location evidence="1">Cell membrane</location>
        <topology evidence="1">Multi-pass membrane protein</topology>
    </subcellularLocation>
</comment>
<evidence type="ECO:0000313" key="10">
    <source>
        <dbReference type="Proteomes" id="UP001597302"/>
    </source>
</evidence>
<accession>A0ABW4E129</accession>
<feature type="transmembrane region" description="Helical" evidence="8">
    <location>
        <begin position="261"/>
        <end position="278"/>
    </location>
</feature>
<proteinExistence type="inferred from homology"/>
<evidence type="ECO:0000256" key="4">
    <source>
        <dbReference type="ARBA" id="ARBA00022475"/>
    </source>
</evidence>
<keyword evidence="8" id="KW-0997">Cell inner membrane</keyword>
<evidence type="ECO:0000256" key="7">
    <source>
        <dbReference type="ARBA" id="ARBA00023136"/>
    </source>
</evidence>
<organism evidence="9 10">
    <name type="scientific">Paracoccus nototheniae</name>
    <dbReference type="NCBI Taxonomy" id="2489002"/>
    <lineage>
        <taxon>Bacteria</taxon>
        <taxon>Pseudomonadati</taxon>
        <taxon>Pseudomonadota</taxon>
        <taxon>Alphaproteobacteria</taxon>
        <taxon>Rhodobacterales</taxon>
        <taxon>Paracoccaceae</taxon>
        <taxon>Paracoccus</taxon>
    </lineage>
</organism>
<keyword evidence="5 8" id="KW-0812">Transmembrane</keyword>
<keyword evidence="7 8" id="KW-0472">Membrane</keyword>
<feature type="transmembrane region" description="Helical" evidence="8">
    <location>
        <begin position="31"/>
        <end position="50"/>
    </location>
</feature>
<evidence type="ECO:0000256" key="3">
    <source>
        <dbReference type="ARBA" id="ARBA00022448"/>
    </source>
</evidence>
<feature type="transmembrane region" description="Helical" evidence="8">
    <location>
        <begin position="103"/>
        <end position="123"/>
    </location>
</feature>
<feature type="transmembrane region" description="Helical" evidence="8">
    <location>
        <begin position="537"/>
        <end position="557"/>
    </location>
</feature>
<comment type="caution">
    <text evidence="9">The sequence shown here is derived from an EMBL/GenBank/DDBJ whole genome shotgun (WGS) entry which is preliminary data.</text>
</comment>
<feature type="transmembrane region" description="Helical" evidence="8">
    <location>
        <begin position="156"/>
        <end position="173"/>
    </location>
</feature>
<dbReference type="Pfam" id="PF02652">
    <property type="entry name" value="Lactate_perm"/>
    <property type="match status" value="1"/>
</dbReference>
<reference evidence="10" key="1">
    <citation type="journal article" date="2019" name="Int. J. Syst. Evol. Microbiol.">
        <title>The Global Catalogue of Microorganisms (GCM) 10K type strain sequencing project: providing services to taxonomists for standard genome sequencing and annotation.</title>
        <authorList>
            <consortium name="The Broad Institute Genomics Platform"/>
            <consortium name="The Broad Institute Genome Sequencing Center for Infectious Disease"/>
            <person name="Wu L."/>
            <person name="Ma J."/>
        </authorList>
    </citation>
    <scope>NUCLEOTIDE SEQUENCE [LARGE SCALE GENOMIC DNA]</scope>
    <source>
        <strain evidence="10">CCM 8875</strain>
    </source>
</reference>
<feature type="transmembrane region" description="Helical" evidence="8">
    <location>
        <begin position="62"/>
        <end position="82"/>
    </location>
</feature>
<protein>
    <recommendedName>
        <fullName evidence="8">L-lactate permease</fullName>
    </recommendedName>
</protein>
<keyword evidence="3 8" id="KW-0813">Transport</keyword>
<dbReference type="RefSeq" id="WP_131573767.1">
    <property type="nucleotide sequence ID" value="NZ_CBCSAJ010000040.1"/>
</dbReference>
<keyword evidence="10" id="KW-1185">Reference proteome</keyword>
<evidence type="ECO:0000313" key="9">
    <source>
        <dbReference type="EMBL" id="MFD1483607.1"/>
    </source>
</evidence>
<dbReference type="Proteomes" id="UP001597302">
    <property type="component" value="Unassembled WGS sequence"/>
</dbReference>
<name>A0ABW4E129_9RHOB</name>
<feature type="transmembrane region" description="Helical" evidence="8">
    <location>
        <begin position="6"/>
        <end position="24"/>
    </location>
</feature>
<feature type="transmembrane region" description="Helical" evidence="8">
    <location>
        <begin position="405"/>
        <end position="423"/>
    </location>
</feature>
<feature type="transmembrane region" description="Helical" evidence="8">
    <location>
        <begin position="235"/>
        <end position="255"/>
    </location>
</feature>
<evidence type="ECO:0000256" key="8">
    <source>
        <dbReference type="RuleBase" id="RU365092"/>
    </source>
</evidence>
<gene>
    <name evidence="9" type="ORF">ACFQ5P_20150</name>
</gene>
<dbReference type="PANTHER" id="PTHR30003">
    <property type="entry name" value="L-LACTATE PERMEASE"/>
    <property type="match status" value="1"/>
</dbReference>
<evidence type="ECO:0000256" key="1">
    <source>
        <dbReference type="ARBA" id="ARBA00004651"/>
    </source>
</evidence>